<comment type="caution">
    <text evidence="5">The sequence shown here is derived from an EMBL/GenBank/DDBJ whole genome shotgun (WGS) entry which is preliminary data.</text>
</comment>
<keyword evidence="1" id="KW-0863">Zinc-finger</keyword>
<feature type="domain" description="C2H2-type" evidence="4">
    <location>
        <begin position="271"/>
        <end position="298"/>
    </location>
</feature>
<dbReference type="SUPFAM" id="SSF57667">
    <property type="entry name" value="beta-beta-alpha zinc fingers"/>
    <property type="match status" value="1"/>
</dbReference>
<keyword evidence="3" id="KW-0732">Signal</keyword>
<keyword evidence="1" id="KW-0862">Zinc</keyword>
<dbReference type="PANTHER" id="PTHR45730:SF32">
    <property type="entry name" value="ZINC FINGER PROTEIN JAGGED"/>
    <property type="match status" value="1"/>
</dbReference>
<evidence type="ECO:0000256" key="3">
    <source>
        <dbReference type="SAM" id="SignalP"/>
    </source>
</evidence>
<keyword evidence="6" id="KW-1185">Reference proteome</keyword>
<feature type="signal peptide" evidence="3">
    <location>
        <begin position="1"/>
        <end position="20"/>
    </location>
</feature>
<organism evidence="5 6">
    <name type="scientific">Tanacetum coccineum</name>
    <dbReference type="NCBI Taxonomy" id="301880"/>
    <lineage>
        <taxon>Eukaryota</taxon>
        <taxon>Viridiplantae</taxon>
        <taxon>Streptophyta</taxon>
        <taxon>Embryophyta</taxon>
        <taxon>Tracheophyta</taxon>
        <taxon>Spermatophyta</taxon>
        <taxon>Magnoliopsida</taxon>
        <taxon>eudicotyledons</taxon>
        <taxon>Gunneridae</taxon>
        <taxon>Pentapetalae</taxon>
        <taxon>asterids</taxon>
        <taxon>campanulids</taxon>
        <taxon>Asterales</taxon>
        <taxon>Asteraceae</taxon>
        <taxon>Asteroideae</taxon>
        <taxon>Anthemideae</taxon>
        <taxon>Anthemidinae</taxon>
        <taxon>Tanacetum</taxon>
    </lineage>
</organism>
<dbReference type="Gene3D" id="3.30.160.60">
    <property type="entry name" value="Classic Zinc Finger"/>
    <property type="match status" value="1"/>
</dbReference>
<dbReference type="EMBL" id="BQNB010010815">
    <property type="protein sequence ID" value="GJS82316.1"/>
    <property type="molecule type" value="Genomic_DNA"/>
</dbReference>
<feature type="region of interest" description="Disordered" evidence="2">
    <location>
        <begin position="434"/>
        <end position="454"/>
    </location>
</feature>
<evidence type="ECO:0000313" key="5">
    <source>
        <dbReference type="EMBL" id="GJS82316.1"/>
    </source>
</evidence>
<feature type="compositionally biased region" description="Basic and acidic residues" evidence="2">
    <location>
        <begin position="235"/>
        <end position="245"/>
    </location>
</feature>
<accession>A0ABQ4YXZ2</accession>
<name>A0ABQ4YXZ2_9ASTR</name>
<evidence type="ECO:0000313" key="6">
    <source>
        <dbReference type="Proteomes" id="UP001151760"/>
    </source>
</evidence>
<proteinExistence type="predicted"/>
<dbReference type="InterPro" id="IPR036236">
    <property type="entry name" value="Znf_C2H2_sf"/>
</dbReference>
<protein>
    <submittedName>
        <fullName evidence="5">Zinc finger protein JAGGED-like protein</fullName>
    </submittedName>
</protein>
<dbReference type="PANTHER" id="PTHR45730">
    <property type="entry name" value="ZINC FINGER PROTEIN JAGGED"/>
    <property type="match status" value="1"/>
</dbReference>
<dbReference type="InterPro" id="IPR013087">
    <property type="entry name" value="Znf_C2H2_type"/>
</dbReference>
<evidence type="ECO:0000256" key="1">
    <source>
        <dbReference type="PROSITE-ProRule" id="PRU00042"/>
    </source>
</evidence>
<dbReference type="InterPro" id="IPR045320">
    <property type="entry name" value="JAGGED/SL1-like"/>
</dbReference>
<dbReference type="PROSITE" id="PS50157">
    <property type="entry name" value="ZINC_FINGER_C2H2_2"/>
    <property type="match status" value="1"/>
</dbReference>
<dbReference type="Proteomes" id="UP001151760">
    <property type="component" value="Unassembled WGS sequence"/>
</dbReference>
<gene>
    <name evidence="5" type="ORF">Tco_0748857</name>
</gene>
<keyword evidence="1" id="KW-0479">Metal-binding</keyword>
<feature type="chain" id="PRO_5045636940" evidence="3">
    <location>
        <begin position="21"/>
        <end position="454"/>
    </location>
</feature>
<reference evidence="5" key="2">
    <citation type="submission" date="2022-01" db="EMBL/GenBank/DDBJ databases">
        <authorList>
            <person name="Yamashiro T."/>
            <person name="Shiraishi A."/>
            <person name="Satake H."/>
            <person name="Nakayama K."/>
        </authorList>
    </citation>
    <scope>NUCLEOTIDE SEQUENCE</scope>
</reference>
<evidence type="ECO:0000259" key="4">
    <source>
        <dbReference type="PROSITE" id="PS50157"/>
    </source>
</evidence>
<sequence length="454" mass="48483">MRGVLVALAALGKFPPVVLGNAGSLRTVSGGAVVQPGVFPTTEWSGGSCPTLGGVGRRRGRQGQPVVSVVWLLSTPGSLGWFGGPGAWVASLVRSCCTRCQSCPAGPGMVLVSDWPAVGSSGSGVFAGSGSVLPRASFSPLGLGSGILVSGLAGYGSVVYQSLVRPGRLDDQCTGIPWCARNVKKVHEDVERAFGVLHGKLGDSIQTNRLPCIRRSTQLRQNRRNPLDLNNFPDDFTKDQSKQPLDDSSSSASGIYRKKKNGAKDESGKVYECRFCSLKFCKSQALGGHMNRHRQERETETLNRARQLVFSNDNLIPQLPHQLGGQPVLHGGFHHQASCNIGSTLYPARPFSETSTTILPPVPPQPAQHMYTSPGSRLNNHYLSQYPLTYPTNTINPMNDYFVGHICSTGNPPPDSTNNYTCIGAPVVQSFTFGGGSGASGRNMSTSTVNRYHE</sequence>
<dbReference type="PROSITE" id="PS00028">
    <property type="entry name" value="ZINC_FINGER_C2H2_1"/>
    <property type="match status" value="1"/>
</dbReference>
<evidence type="ECO:0000256" key="2">
    <source>
        <dbReference type="SAM" id="MobiDB-lite"/>
    </source>
</evidence>
<feature type="region of interest" description="Disordered" evidence="2">
    <location>
        <begin position="223"/>
        <end position="261"/>
    </location>
</feature>
<reference evidence="5" key="1">
    <citation type="journal article" date="2022" name="Int. J. Mol. Sci.">
        <title>Draft Genome of Tanacetum Coccineum: Genomic Comparison of Closely Related Tanacetum-Family Plants.</title>
        <authorList>
            <person name="Yamashiro T."/>
            <person name="Shiraishi A."/>
            <person name="Nakayama K."/>
            <person name="Satake H."/>
        </authorList>
    </citation>
    <scope>NUCLEOTIDE SEQUENCE</scope>
</reference>
<feature type="compositionally biased region" description="Polar residues" evidence="2">
    <location>
        <begin position="442"/>
        <end position="454"/>
    </location>
</feature>